<protein>
    <recommendedName>
        <fullName evidence="3">Wound-responsive family protein</fullName>
    </recommendedName>
</protein>
<proteinExistence type="predicted"/>
<accession>A0A445ICF4</accession>
<keyword evidence="2" id="KW-1185">Reference proteome</keyword>
<gene>
    <name evidence="1" type="ORF">D0Y65_032216</name>
</gene>
<dbReference type="Proteomes" id="UP000289340">
    <property type="component" value="Chromosome 11"/>
</dbReference>
<dbReference type="Gramene" id="XM_028333441.1">
    <property type="protein sequence ID" value="XP_028189242.1"/>
    <property type="gene ID" value="LOC114375611"/>
</dbReference>
<reference evidence="1 2" key="1">
    <citation type="submission" date="2018-09" db="EMBL/GenBank/DDBJ databases">
        <title>A high-quality reference genome of wild soybean provides a powerful tool to mine soybean genomes.</title>
        <authorList>
            <person name="Xie M."/>
            <person name="Chung C.Y.L."/>
            <person name="Li M.-W."/>
            <person name="Wong F.-L."/>
            <person name="Chan T.-F."/>
            <person name="Lam H.-M."/>
        </authorList>
    </citation>
    <scope>NUCLEOTIDE SEQUENCE [LARGE SCALE GENOMIC DNA]</scope>
    <source>
        <strain evidence="2">cv. W05</strain>
        <tissue evidence="1">Hypocotyl of etiolated seedlings</tissue>
    </source>
</reference>
<dbReference type="Pfam" id="PF12609">
    <property type="entry name" value="DUF3774"/>
    <property type="match status" value="1"/>
</dbReference>
<evidence type="ECO:0000313" key="1">
    <source>
        <dbReference type="EMBL" id="RZB83575.1"/>
    </source>
</evidence>
<organism evidence="1 2">
    <name type="scientific">Glycine soja</name>
    <name type="common">Wild soybean</name>
    <dbReference type="NCBI Taxonomy" id="3848"/>
    <lineage>
        <taxon>Eukaryota</taxon>
        <taxon>Viridiplantae</taxon>
        <taxon>Streptophyta</taxon>
        <taxon>Embryophyta</taxon>
        <taxon>Tracheophyta</taxon>
        <taxon>Spermatophyta</taxon>
        <taxon>Magnoliopsida</taxon>
        <taxon>eudicotyledons</taxon>
        <taxon>Gunneridae</taxon>
        <taxon>Pentapetalae</taxon>
        <taxon>rosids</taxon>
        <taxon>fabids</taxon>
        <taxon>Fabales</taxon>
        <taxon>Fabaceae</taxon>
        <taxon>Papilionoideae</taxon>
        <taxon>50 kb inversion clade</taxon>
        <taxon>NPAAA clade</taxon>
        <taxon>indigoferoid/millettioid clade</taxon>
        <taxon>Phaseoleae</taxon>
        <taxon>Glycine</taxon>
        <taxon>Glycine subgen. Soja</taxon>
    </lineage>
</organism>
<dbReference type="AlphaFoldDB" id="A0A445ICF4"/>
<dbReference type="InterPro" id="IPR022251">
    <property type="entry name" value="DUF3774_wound-induced"/>
</dbReference>
<evidence type="ECO:0000313" key="2">
    <source>
        <dbReference type="Proteomes" id="UP000289340"/>
    </source>
</evidence>
<sequence length="90" mass="9903">MMSSSRRAWTVAISVGVVETLKDQGLCRWNSAFKSAQQSVKSHLRSLSQAKKLSSSSSAMLSSTLQHGEKAKHSEESLRTVMYLSCWGPN</sequence>
<dbReference type="PANTHER" id="PTHR33090">
    <property type="entry name" value="DUF3774 DOMAIN PROTEIN-RELATED"/>
    <property type="match status" value="1"/>
</dbReference>
<name>A0A445ICF4_GLYSO</name>
<comment type="caution">
    <text evidence="1">The sequence shown here is derived from an EMBL/GenBank/DDBJ whole genome shotgun (WGS) entry which is preliminary data.</text>
</comment>
<dbReference type="EMBL" id="QZWG01000011">
    <property type="protein sequence ID" value="RZB83575.1"/>
    <property type="molecule type" value="Genomic_DNA"/>
</dbReference>
<evidence type="ECO:0008006" key="3">
    <source>
        <dbReference type="Google" id="ProtNLM"/>
    </source>
</evidence>